<dbReference type="SUPFAM" id="SSF55874">
    <property type="entry name" value="ATPase domain of HSP90 chaperone/DNA topoisomerase II/histidine kinase"/>
    <property type="match status" value="1"/>
</dbReference>
<feature type="domain" description="Histidine kinase" evidence="10">
    <location>
        <begin position="691"/>
        <end position="906"/>
    </location>
</feature>
<feature type="region of interest" description="Disordered" evidence="9">
    <location>
        <begin position="1"/>
        <end position="31"/>
    </location>
</feature>
<dbReference type="GO" id="GO:0005524">
    <property type="term" value="F:ATP binding"/>
    <property type="evidence" value="ECO:0007669"/>
    <property type="project" value="UniProtKB-KW"/>
</dbReference>
<keyword evidence="3" id="KW-0597">Phosphoprotein</keyword>
<evidence type="ECO:0000256" key="6">
    <source>
        <dbReference type="ARBA" id="ARBA00022777"/>
    </source>
</evidence>
<evidence type="ECO:0000256" key="8">
    <source>
        <dbReference type="ARBA" id="ARBA00023012"/>
    </source>
</evidence>
<dbReference type="InterPro" id="IPR003018">
    <property type="entry name" value="GAF"/>
</dbReference>
<dbReference type="InterPro" id="IPR004358">
    <property type="entry name" value="Sig_transdc_His_kin-like_C"/>
</dbReference>
<keyword evidence="5" id="KW-0547">Nucleotide-binding</keyword>
<dbReference type="SMART" id="SM00065">
    <property type="entry name" value="GAF"/>
    <property type="match status" value="2"/>
</dbReference>
<feature type="domain" description="PAS" evidence="11">
    <location>
        <begin position="55"/>
        <end position="105"/>
    </location>
</feature>
<keyword evidence="7" id="KW-0067">ATP-binding</keyword>
<dbReference type="AlphaFoldDB" id="A0A410S3N4"/>
<dbReference type="PANTHER" id="PTHR43065">
    <property type="entry name" value="SENSOR HISTIDINE KINASE"/>
    <property type="match status" value="1"/>
</dbReference>
<dbReference type="SUPFAM" id="SSF47384">
    <property type="entry name" value="Homodimeric domain of signal transducing histidine kinase"/>
    <property type="match status" value="1"/>
</dbReference>
<dbReference type="EC" id="2.7.13.3" evidence="2"/>
<dbReference type="EMBL" id="CP034669">
    <property type="protein sequence ID" value="QAT88760.1"/>
    <property type="molecule type" value="Genomic_DNA"/>
</dbReference>
<dbReference type="Gene3D" id="3.30.450.20">
    <property type="entry name" value="PAS domain"/>
    <property type="match status" value="1"/>
</dbReference>
<dbReference type="SMART" id="SM00091">
    <property type="entry name" value="PAS"/>
    <property type="match status" value="1"/>
</dbReference>
<dbReference type="Pfam" id="PF01590">
    <property type="entry name" value="GAF"/>
    <property type="match status" value="1"/>
</dbReference>
<keyword evidence="8" id="KW-0902">Two-component regulatory system</keyword>
<evidence type="ECO:0000256" key="1">
    <source>
        <dbReference type="ARBA" id="ARBA00000085"/>
    </source>
</evidence>
<keyword evidence="4" id="KW-0808">Transferase</keyword>
<feature type="compositionally biased region" description="Gly residues" evidence="9">
    <location>
        <begin position="1"/>
        <end position="16"/>
    </location>
</feature>
<dbReference type="Gene3D" id="3.30.450.40">
    <property type="match status" value="2"/>
</dbReference>
<dbReference type="CDD" id="cd00130">
    <property type="entry name" value="PAS"/>
    <property type="match status" value="1"/>
</dbReference>
<dbReference type="InterPro" id="IPR029016">
    <property type="entry name" value="GAF-like_dom_sf"/>
</dbReference>
<dbReference type="SUPFAM" id="SSF55781">
    <property type="entry name" value="GAF domain-like"/>
    <property type="match status" value="2"/>
</dbReference>
<dbReference type="PROSITE" id="PS50109">
    <property type="entry name" value="HIS_KIN"/>
    <property type="match status" value="1"/>
</dbReference>
<dbReference type="Pfam" id="PF13188">
    <property type="entry name" value="PAS_8"/>
    <property type="match status" value="1"/>
</dbReference>
<accession>A0A410S3N4</accession>
<dbReference type="Gene3D" id="3.30.565.10">
    <property type="entry name" value="Histidine kinase-like ATPase, C-terminal domain"/>
    <property type="match status" value="1"/>
</dbReference>
<dbReference type="Proteomes" id="UP000288758">
    <property type="component" value="Chromosome"/>
</dbReference>
<dbReference type="PANTHER" id="PTHR43065:SF10">
    <property type="entry name" value="PEROXIDE STRESS-ACTIVATED HISTIDINE KINASE MAK3"/>
    <property type="match status" value="1"/>
</dbReference>
<evidence type="ECO:0000313" key="13">
    <source>
        <dbReference type="Proteomes" id="UP000288758"/>
    </source>
</evidence>
<dbReference type="Pfam" id="PF13185">
    <property type="entry name" value="GAF_2"/>
    <property type="match status" value="1"/>
</dbReference>
<keyword evidence="6 12" id="KW-0418">Kinase</keyword>
<dbReference type="InterPro" id="IPR000014">
    <property type="entry name" value="PAS"/>
</dbReference>
<dbReference type="InterPro" id="IPR003594">
    <property type="entry name" value="HATPase_dom"/>
</dbReference>
<evidence type="ECO:0000256" key="5">
    <source>
        <dbReference type="ARBA" id="ARBA00022741"/>
    </source>
</evidence>
<dbReference type="PRINTS" id="PR00344">
    <property type="entry name" value="BCTRLSENSOR"/>
</dbReference>
<evidence type="ECO:0000256" key="3">
    <source>
        <dbReference type="ARBA" id="ARBA00022553"/>
    </source>
</evidence>
<reference evidence="12 13" key="1">
    <citation type="submission" date="2018-12" db="EMBL/GenBank/DDBJ databases">
        <title>Complete Genome Sequence of the Corallopyronin A producing Myxobacterium Corallococcus coralloides B035.</title>
        <authorList>
            <person name="Bouhired S.M."/>
            <person name="Rupp O."/>
            <person name="Blom J."/>
            <person name="Schaeberle T.F."/>
            <person name="Kehraus S."/>
            <person name="Schiefer A."/>
            <person name="Pfarr K."/>
            <person name="Goesmann A."/>
            <person name="Hoerauf A."/>
            <person name="Koenig G.M."/>
        </authorList>
    </citation>
    <scope>NUCLEOTIDE SEQUENCE [LARGE SCALE GENOMIC DNA]</scope>
    <source>
        <strain evidence="12 13">B035</strain>
    </source>
</reference>
<comment type="catalytic activity">
    <reaction evidence="1">
        <text>ATP + protein L-histidine = ADP + protein N-phospho-L-histidine.</text>
        <dbReference type="EC" id="2.7.13.3"/>
    </reaction>
</comment>
<evidence type="ECO:0000313" key="12">
    <source>
        <dbReference type="EMBL" id="QAT88760.1"/>
    </source>
</evidence>
<dbReference type="InterPro" id="IPR005467">
    <property type="entry name" value="His_kinase_dom"/>
</dbReference>
<dbReference type="Pfam" id="PF02518">
    <property type="entry name" value="HATPase_c"/>
    <property type="match status" value="1"/>
</dbReference>
<name>A0A410S3N4_CORCK</name>
<dbReference type="SMART" id="SM00387">
    <property type="entry name" value="HATPase_c"/>
    <property type="match status" value="1"/>
</dbReference>
<protein>
    <recommendedName>
        <fullName evidence="2">histidine kinase</fullName>
        <ecNumber evidence="2">2.7.13.3</ecNumber>
    </recommendedName>
</protein>
<dbReference type="GO" id="GO:0000155">
    <property type="term" value="F:phosphorelay sensor kinase activity"/>
    <property type="evidence" value="ECO:0007669"/>
    <property type="project" value="InterPro"/>
</dbReference>
<dbReference type="InterPro" id="IPR036097">
    <property type="entry name" value="HisK_dim/P_sf"/>
</dbReference>
<evidence type="ECO:0000256" key="7">
    <source>
        <dbReference type="ARBA" id="ARBA00022840"/>
    </source>
</evidence>
<evidence type="ECO:0000259" key="11">
    <source>
        <dbReference type="PROSITE" id="PS50112"/>
    </source>
</evidence>
<dbReference type="Gene3D" id="1.10.287.130">
    <property type="match status" value="1"/>
</dbReference>
<dbReference type="PROSITE" id="PS50112">
    <property type="entry name" value="PAS"/>
    <property type="match status" value="1"/>
</dbReference>
<dbReference type="InterPro" id="IPR035965">
    <property type="entry name" value="PAS-like_dom_sf"/>
</dbReference>
<dbReference type="CDD" id="cd00082">
    <property type="entry name" value="HisKA"/>
    <property type="match status" value="1"/>
</dbReference>
<dbReference type="SMART" id="SM00388">
    <property type="entry name" value="HisKA"/>
    <property type="match status" value="1"/>
</dbReference>
<dbReference type="InterPro" id="IPR003661">
    <property type="entry name" value="HisK_dim/P_dom"/>
</dbReference>
<evidence type="ECO:0000256" key="9">
    <source>
        <dbReference type="SAM" id="MobiDB-lite"/>
    </source>
</evidence>
<evidence type="ECO:0000256" key="4">
    <source>
        <dbReference type="ARBA" id="ARBA00022679"/>
    </source>
</evidence>
<dbReference type="SUPFAM" id="SSF55785">
    <property type="entry name" value="PYP-like sensor domain (PAS domain)"/>
    <property type="match status" value="1"/>
</dbReference>
<evidence type="ECO:0000256" key="2">
    <source>
        <dbReference type="ARBA" id="ARBA00012438"/>
    </source>
</evidence>
<proteinExistence type="predicted"/>
<organism evidence="12 13">
    <name type="scientific">Corallococcus coralloides</name>
    <name type="common">Myxococcus coralloides</name>
    <dbReference type="NCBI Taxonomy" id="184914"/>
    <lineage>
        <taxon>Bacteria</taxon>
        <taxon>Pseudomonadati</taxon>
        <taxon>Myxococcota</taxon>
        <taxon>Myxococcia</taxon>
        <taxon>Myxococcales</taxon>
        <taxon>Cystobacterineae</taxon>
        <taxon>Myxococcaceae</taxon>
        <taxon>Corallococcus</taxon>
    </lineage>
</organism>
<dbReference type="Pfam" id="PF00512">
    <property type="entry name" value="HisKA"/>
    <property type="match status" value="1"/>
</dbReference>
<dbReference type="InterPro" id="IPR036890">
    <property type="entry name" value="HATPase_C_sf"/>
</dbReference>
<sequence length="917" mass="98890">MTGGGGFTAGGQGCESGGVRSTERTNRRVGTVSEEPEAAYRLFDDMPLGVFVLRDGLLIHANAALSRLLGVAREQLLDKPVTALLWEPGPLEDPADRLARRLGSSPVAGTYEAWLQAGPGGLRVELTVHPHARDWVVQVRDVTSRVRRRMVLRRLAELGSAVRALHSEDAVREEVFRGLEALELGFAWLTPRGVGVELSVAGLSPRMVPHAPSLGGRVRVETPGGWAPALVRTWRDGDAWVEDLGVEASRFVSEARMDAVLAVFRRVETHRAVGVRIDVESAPMAMLVLAADWLSEEDVAAVRLFGQQVSSALDAARTIQRLSVRATALTALGRLASQAASAPHPRAFFGSGTEEISGLLGCDAVCLLLPADTRHEPGESLELVYARGLSEDAVARVRRARLGSLPRPGGMPDAVQVLDAETCPATTRDALRALAFQTLVSVPLRVRSRGVGTLSVLFHARRRLTALEVETLQAMGTHFAAAIESHRLLDEVRGRAEDLALMHEVGKALAATLEMDRLLATGVTSLARIVDVPDAYVLLPDAQGERLAIRAATGGHPELVGRHVPLDLSSNSLAAQVYRTRQPLRVEDARLEVRVDDELRQAAEAQSYMALPLAVHDQMVGVAVMVETRRPRRFTPSELERADAIANQLSLALEGARLVEDLKQSYAELARAQEQLVNRERLVALGELSAVVAHEVRNPLGAIFNSVATIRRIIGPESPAIPLVDIVGEEADRLNRIVADLLTFARPPSPHLYPVSVTQLLEEAVSSALADVGGTSPSQVRVEWVMEEDVPAVTVDERLIRQCFLNVALNAVQAMLPQGGTLRVVARKAWLDRAGVQVEISDTGPGIPAELRARVFEPFFTTKAQGTGLGLAVVKRIIDSHVGQVSLDAPETGKGTIFRLFLPLEPPVAPNLPLTGA</sequence>
<gene>
    <name evidence="12" type="primary">zraS11</name>
    <name evidence="12" type="ORF">EJ065_7235</name>
</gene>
<evidence type="ECO:0000259" key="10">
    <source>
        <dbReference type="PROSITE" id="PS50109"/>
    </source>
</evidence>